<dbReference type="PROSITE" id="PS50294">
    <property type="entry name" value="WD_REPEATS_REGION"/>
    <property type="match status" value="1"/>
</dbReference>
<sequence>MPSRGRPDLTGPGCHAVVVGTGNHPGDLLHPLPSAVPSARALAEVLATECGMGDRVRLLCDPRSPSEVLAALAEAVDRAGPTEGRYESGVVVFCHVGHGLRGPGGRLYLATAATSSLTDTAHSVPYSEIERYLSDGPADPLIVLDCCFAGNAREPSRPTTSDPFGGSRPQGSYLLASAQRDTLAYAPTGAEYTLFTGHLLSLLREGDAGGPRLLTPGSLYRLLDQRLQGGPARPYGGGTARMAELVLTVNRRYAPRPEDAAPAADPDAVSPYPGIVPFLPEQHHLFFGREKVTRELLRRVAHRPGEPLVVIGTSGVGKSSLLRAGLTVAAEEAGLGPVRIVAAPGAHPFRALATAWAAAVGRPVAEVVRDLEQGVFRAADNDAGAPPGVLVVDQLEQYFTHAADPAEQRLFAAALTASHGPRIVLALRADYHDDALRDRHLGPLVAREHFTVPALDDAEIEAAIVGPARYEGLEWEKGVPQILRREVSEERAGDGPGDAAALPFLAHVLREIWLRRRGTTLTYAAYQEAGGIRDAVARTAERIYADLDDEGRTRLRELTLAMVNVADGEGRLVRRRVPREELVGSEDLLRRLADARLVVVDEQGGAQLGHDSLLYAWQRLHDWIDEVRGDLLRLRRLTEAAESWFEHGSGLWTGTSLDEARALVAAEGAAARPPVRQVVRDFVTAADRARRRRRSVTRAWIAGLSALALVAGVLAGWGFYENGQAADRERSLIARELAAQADIMRERDPRTALRLSLAAYRAAPTPETRSSLYSAATTVAPTHLTPADRKREPVLKLAYSPDGKVLAAGHRGGRVRLWDVTKPTVPVEAGQFELDGTGAIAHHPSKRLLAAQTARSLTLWDTTDPRAPRRVARLPITKSVTFTLAFSGDGRTLAAGGEAGRLRLWNVSDPAHPALRAERTIADAELISLAFTRDGRHLITGNGNGQGDSEQPAQVRLWDLTDPDRPALRDTERAETVMAVAAHPKRDLVVATGASGKVAWWELVGGRELRRVEVEEFRDYWGSDPDGIPSLSFSGDGRLLAGAERDNGVQRGDVTGKVSDLENWQDLAALPSGEPAQSVAFSPDSRYLAAGDVGGEIRLWPGQSWAPAIEGTVPSFVEAGTSAFSGDGRLVLAQTDNADYTTLTRVWDISDARAPKVRYTLPKGWEANYFLNSHKKPVLLAHYWTEGLEHTFQFWTFDSDGEPVRGRGIHLTADVPRVVVSPDGRLLAAGSAEEQGIALYDIEDPAKPVRVGTVDAPISGDLFTTGELWFAGDRALATIEDRADLVLWDLSDPARPRKAGRVKDVALMKRAMYDAGSRQLVTEEVGDVIRVWDLSRPARPAGGGRIPGAPGAYFPTGKGELATALSDGTVQFWDVTDPARPQKKRDLRLDRAVSFIAMTPDGRHAVTGSPYRIWTVGPDGEWDFPEFVELANAEDLHLPRADSPEGLSWLAVTVERTWGSSLADRSTYVLDFDTDQLYQEMCKAYPQSVPKDQWEGLFPHLSYRTSCA</sequence>
<evidence type="ECO:0000313" key="5">
    <source>
        <dbReference type="Proteomes" id="UP000317881"/>
    </source>
</evidence>
<protein>
    <submittedName>
        <fullName evidence="4">Uncharacterized protein</fullName>
    </submittedName>
</protein>
<dbReference type="PANTHER" id="PTHR19879:SF9">
    <property type="entry name" value="TRANSCRIPTION INITIATION FACTOR TFIID SUBUNIT 5"/>
    <property type="match status" value="1"/>
</dbReference>
<keyword evidence="1" id="KW-0853">WD repeat</keyword>
<dbReference type="Gene3D" id="3.40.50.1460">
    <property type="match status" value="1"/>
</dbReference>
<feature type="repeat" description="WD" evidence="1">
    <location>
        <begin position="1078"/>
        <end position="1100"/>
    </location>
</feature>
<dbReference type="PANTHER" id="PTHR19879">
    <property type="entry name" value="TRANSCRIPTION INITIATION FACTOR TFIID"/>
    <property type="match status" value="1"/>
</dbReference>
<evidence type="ECO:0000256" key="1">
    <source>
        <dbReference type="PROSITE-ProRule" id="PRU00221"/>
    </source>
</evidence>
<dbReference type="Pfam" id="PF00400">
    <property type="entry name" value="WD40"/>
    <property type="match status" value="3"/>
</dbReference>
<name>A0A4Y3VJI2_9ACTN</name>
<dbReference type="InterPro" id="IPR049052">
    <property type="entry name" value="nSTAND1"/>
</dbReference>
<feature type="domain" description="Novel STAND NTPase 1" evidence="3">
    <location>
        <begin position="271"/>
        <end position="648"/>
    </location>
</feature>
<keyword evidence="5" id="KW-1185">Reference proteome</keyword>
<dbReference type="Gene3D" id="2.130.10.10">
    <property type="entry name" value="YVTN repeat-like/Quinoprotein amine dehydrogenase"/>
    <property type="match status" value="4"/>
</dbReference>
<dbReference type="Pfam" id="PF00656">
    <property type="entry name" value="Peptidase_C14"/>
    <property type="match status" value="1"/>
</dbReference>
<dbReference type="Proteomes" id="UP000317881">
    <property type="component" value="Unassembled WGS sequence"/>
</dbReference>
<comment type="caution">
    <text evidence="4">The sequence shown here is derived from an EMBL/GenBank/DDBJ whole genome shotgun (WGS) entry which is preliminary data.</text>
</comment>
<dbReference type="GO" id="GO:0004197">
    <property type="term" value="F:cysteine-type endopeptidase activity"/>
    <property type="evidence" value="ECO:0007669"/>
    <property type="project" value="InterPro"/>
</dbReference>
<dbReference type="InterPro" id="IPR015943">
    <property type="entry name" value="WD40/YVTN_repeat-like_dom_sf"/>
</dbReference>
<feature type="repeat" description="WD" evidence="1">
    <location>
        <begin position="787"/>
        <end position="820"/>
    </location>
</feature>
<evidence type="ECO:0000259" key="2">
    <source>
        <dbReference type="Pfam" id="PF00656"/>
    </source>
</evidence>
<dbReference type="Pfam" id="PF20703">
    <property type="entry name" value="nSTAND1"/>
    <property type="match status" value="1"/>
</dbReference>
<reference evidence="4 5" key="1">
    <citation type="submission" date="2019-06" db="EMBL/GenBank/DDBJ databases">
        <title>Whole genome shotgun sequence of Streptomyces spinoverrucosus NBRC 14228.</title>
        <authorList>
            <person name="Hosoyama A."/>
            <person name="Uohara A."/>
            <person name="Ohji S."/>
            <person name="Ichikawa N."/>
        </authorList>
    </citation>
    <scope>NUCLEOTIDE SEQUENCE [LARGE SCALE GENOMIC DNA]</scope>
    <source>
        <strain evidence="4 5">NBRC 14228</strain>
    </source>
</reference>
<dbReference type="NCBIfam" id="NF047832">
    <property type="entry name" value="caspase_w_EACC1"/>
    <property type="match status" value="1"/>
</dbReference>
<gene>
    <name evidence="4" type="ORF">SSP24_39800</name>
</gene>
<feature type="domain" description="Peptidase C14 caspase" evidence="2">
    <location>
        <begin position="15"/>
        <end position="208"/>
    </location>
</feature>
<dbReference type="InterPro" id="IPR011600">
    <property type="entry name" value="Pept_C14_caspase"/>
</dbReference>
<organism evidence="4 5">
    <name type="scientific">Streptomyces spinoverrucosus</name>
    <dbReference type="NCBI Taxonomy" id="284043"/>
    <lineage>
        <taxon>Bacteria</taxon>
        <taxon>Bacillati</taxon>
        <taxon>Actinomycetota</taxon>
        <taxon>Actinomycetes</taxon>
        <taxon>Kitasatosporales</taxon>
        <taxon>Streptomycetaceae</taxon>
        <taxon>Streptomyces</taxon>
    </lineage>
</organism>
<dbReference type="InterPro" id="IPR011047">
    <property type="entry name" value="Quinoprotein_ADH-like_sf"/>
</dbReference>
<dbReference type="SUPFAM" id="SSF50998">
    <property type="entry name" value="Quinoprotein alcohol dehydrogenase-like"/>
    <property type="match status" value="1"/>
</dbReference>
<dbReference type="SUPFAM" id="SSF82171">
    <property type="entry name" value="DPP6 N-terminal domain-like"/>
    <property type="match status" value="1"/>
</dbReference>
<dbReference type="GO" id="GO:0006508">
    <property type="term" value="P:proteolysis"/>
    <property type="evidence" value="ECO:0007669"/>
    <property type="project" value="InterPro"/>
</dbReference>
<dbReference type="SUPFAM" id="SSF52540">
    <property type="entry name" value="P-loop containing nucleoside triphosphate hydrolases"/>
    <property type="match status" value="1"/>
</dbReference>
<accession>A0A4Y3VJI2</accession>
<proteinExistence type="predicted"/>
<dbReference type="SMART" id="SM00320">
    <property type="entry name" value="WD40"/>
    <property type="match status" value="7"/>
</dbReference>
<evidence type="ECO:0000313" key="4">
    <source>
        <dbReference type="EMBL" id="GEC06325.1"/>
    </source>
</evidence>
<dbReference type="EMBL" id="BJND01000026">
    <property type="protein sequence ID" value="GEC06325.1"/>
    <property type="molecule type" value="Genomic_DNA"/>
</dbReference>
<dbReference type="InterPro" id="IPR027417">
    <property type="entry name" value="P-loop_NTPase"/>
</dbReference>
<dbReference type="PROSITE" id="PS50082">
    <property type="entry name" value="WD_REPEATS_2"/>
    <property type="match status" value="2"/>
</dbReference>
<evidence type="ECO:0000259" key="3">
    <source>
        <dbReference type="Pfam" id="PF20703"/>
    </source>
</evidence>
<dbReference type="InterPro" id="IPR001680">
    <property type="entry name" value="WD40_rpt"/>
</dbReference>